<dbReference type="SUPFAM" id="SSF54211">
    <property type="entry name" value="Ribosomal protein S5 domain 2-like"/>
    <property type="match status" value="2"/>
</dbReference>
<keyword evidence="3 6" id="KW-0028">Amino-acid biosynthesis</keyword>
<dbReference type="PROSITE" id="PS00954">
    <property type="entry name" value="IGP_DEHYDRATASE_1"/>
    <property type="match status" value="1"/>
</dbReference>
<dbReference type="EC" id="4.2.1.19" evidence="6 7"/>
<reference evidence="8 9" key="1">
    <citation type="journal article" date="2009" name="Stand. Genomic Sci.">
        <title>Complete genome sequence of Thermanaerovibrio acidaminovorans type strain (Su883).</title>
        <authorList>
            <person name="Chovatia M."/>
            <person name="Sikorski J."/>
            <person name="Schroder M."/>
            <person name="Lapidus A."/>
            <person name="Nolan M."/>
            <person name="Tice H."/>
            <person name="Glavina Del Rio T."/>
            <person name="Copeland A."/>
            <person name="Cheng J.F."/>
            <person name="Lucas S."/>
            <person name="Chen F."/>
            <person name="Bruce D."/>
            <person name="Goodwin L."/>
            <person name="Pitluck S."/>
            <person name="Ivanova N."/>
            <person name="Mavromatis K."/>
            <person name="Ovchinnikova G."/>
            <person name="Pati A."/>
            <person name="Chen A."/>
            <person name="Palaniappan K."/>
            <person name="Land M."/>
            <person name="Hauser L."/>
            <person name="Chang Y.J."/>
            <person name="Jeffries C.D."/>
            <person name="Chain P."/>
            <person name="Saunders E."/>
            <person name="Detter J.C."/>
            <person name="Brettin T."/>
            <person name="Rohde M."/>
            <person name="Goker M."/>
            <person name="Spring S."/>
            <person name="Bristow J."/>
            <person name="Markowitz V."/>
            <person name="Hugenholtz P."/>
            <person name="Kyrpides N.C."/>
            <person name="Klenk H.P."/>
            <person name="Eisen J.A."/>
        </authorList>
    </citation>
    <scope>NUCLEOTIDE SEQUENCE [LARGE SCALE GENOMIC DNA]</scope>
    <source>
        <strain evidence="9">ATCC 49978 / DSM 6589 / Su883</strain>
    </source>
</reference>
<dbReference type="FunFam" id="3.30.230.40:FF:000001">
    <property type="entry name" value="Imidazoleglycerol-phosphate dehydratase HisB"/>
    <property type="match status" value="1"/>
</dbReference>
<dbReference type="HAMAP" id="MF_00076">
    <property type="entry name" value="HisB"/>
    <property type="match status" value="1"/>
</dbReference>
<sequence>MITRCDRSTRETRISLELTHPGTGLFQVDMEPSFLTHMLEALVLHGGMDLHGSAQGDLHVDMHHLTEDLGIVMGRCLLEIWPGSPRVRYGHAVIPMDEALVRCAVDLSMRPGAFTSGELPRGSCGGFDGELVLEFARALSNEARITMHLDVLKGVNLHHTVEACFKAMGRALRQALAPAEGTMSTKGAM</sequence>
<evidence type="ECO:0000256" key="6">
    <source>
        <dbReference type="HAMAP-Rule" id="MF_00076"/>
    </source>
</evidence>
<dbReference type="OrthoDB" id="9790411at2"/>
<keyword evidence="9" id="KW-1185">Reference proteome</keyword>
<proteinExistence type="inferred from homology"/>
<dbReference type="GO" id="GO:0004424">
    <property type="term" value="F:imidazoleglycerol-phosphate dehydratase activity"/>
    <property type="evidence" value="ECO:0007669"/>
    <property type="project" value="UniProtKB-UniRule"/>
</dbReference>
<evidence type="ECO:0000256" key="5">
    <source>
        <dbReference type="ARBA" id="ARBA00023239"/>
    </source>
</evidence>
<dbReference type="STRING" id="525903.Taci_0226"/>
<comment type="pathway">
    <text evidence="1 6 7">Amino-acid biosynthesis; L-histidine biosynthesis; L-histidine from 5-phospho-alpha-D-ribose 1-diphosphate: step 6/9.</text>
</comment>
<comment type="similarity">
    <text evidence="6 7">Belongs to the imidazoleglycerol-phosphate dehydratase family.</text>
</comment>
<evidence type="ECO:0000256" key="1">
    <source>
        <dbReference type="ARBA" id="ARBA00005047"/>
    </source>
</evidence>
<keyword evidence="5 6" id="KW-0456">Lyase</keyword>
<dbReference type="Gene3D" id="3.30.230.40">
    <property type="entry name" value="Imidazole glycerol phosphate dehydratase, domain 1"/>
    <property type="match status" value="2"/>
</dbReference>
<protein>
    <recommendedName>
        <fullName evidence="2 6">Imidazoleglycerol-phosphate dehydratase</fullName>
        <shortName evidence="6">IGPD</shortName>
        <ecNumber evidence="6 7">4.2.1.19</ecNumber>
    </recommendedName>
</protein>
<dbReference type="AlphaFoldDB" id="D1B862"/>
<evidence type="ECO:0000313" key="8">
    <source>
        <dbReference type="EMBL" id="ACZ18465.1"/>
    </source>
</evidence>
<dbReference type="PANTHER" id="PTHR23133:SF2">
    <property type="entry name" value="IMIDAZOLEGLYCEROL-PHOSPHATE DEHYDRATASE"/>
    <property type="match status" value="1"/>
</dbReference>
<evidence type="ECO:0000313" key="9">
    <source>
        <dbReference type="Proteomes" id="UP000002030"/>
    </source>
</evidence>
<dbReference type="InterPro" id="IPR038494">
    <property type="entry name" value="IGPD_sf"/>
</dbReference>
<dbReference type="PANTHER" id="PTHR23133">
    <property type="entry name" value="IMIDAZOLEGLYCEROL-PHOSPHATE DEHYDRATASE HIS7"/>
    <property type="match status" value="1"/>
</dbReference>
<dbReference type="HOGENOM" id="CLU_044308_2_1_0"/>
<dbReference type="InterPro" id="IPR020565">
    <property type="entry name" value="ImidazoleglycerP_deHydtase_CS"/>
</dbReference>
<dbReference type="InterPro" id="IPR020568">
    <property type="entry name" value="Ribosomal_Su5_D2-typ_SF"/>
</dbReference>
<dbReference type="EnsemblBacteria" id="ACZ18465">
    <property type="protein sequence ID" value="ACZ18465"/>
    <property type="gene ID" value="Taci_0226"/>
</dbReference>
<gene>
    <name evidence="6" type="primary">hisB</name>
    <name evidence="8" type="ordered locus">Taci_0226</name>
</gene>
<dbReference type="NCBIfam" id="NF002114">
    <property type="entry name" value="PRK00951.2-4"/>
    <property type="match status" value="1"/>
</dbReference>
<dbReference type="GO" id="GO:0005737">
    <property type="term" value="C:cytoplasm"/>
    <property type="evidence" value="ECO:0007669"/>
    <property type="project" value="UniProtKB-SubCell"/>
</dbReference>
<dbReference type="GO" id="GO:0000105">
    <property type="term" value="P:L-histidine biosynthetic process"/>
    <property type="evidence" value="ECO:0007669"/>
    <property type="project" value="UniProtKB-UniRule"/>
</dbReference>
<dbReference type="KEGG" id="tai:Taci_0226"/>
<accession>D1B862</accession>
<dbReference type="eggNOG" id="COG0131">
    <property type="taxonomic scope" value="Bacteria"/>
</dbReference>
<evidence type="ECO:0000256" key="3">
    <source>
        <dbReference type="ARBA" id="ARBA00022605"/>
    </source>
</evidence>
<name>D1B862_THEAS</name>
<evidence type="ECO:0000256" key="2">
    <source>
        <dbReference type="ARBA" id="ARBA00016664"/>
    </source>
</evidence>
<dbReference type="UniPathway" id="UPA00031">
    <property type="reaction ID" value="UER00011"/>
</dbReference>
<dbReference type="Proteomes" id="UP000002030">
    <property type="component" value="Chromosome"/>
</dbReference>
<dbReference type="RefSeq" id="WP_012868981.1">
    <property type="nucleotide sequence ID" value="NC_013522.1"/>
</dbReference>
<evidence type="ECO:0000256" key="4">
    <source>
        <dbReference type="ARBA" id="ARBA00023102"/>
    </source>
</evidence>
<dbReference type="FunFam" id="3.30.230.40:FF:000003">
    <property type="entry name" value="Imidazoleglycerol-phosphate dehydratase HisB"/>
    <property type="match status" value="1"/>
</dbReference>
<organism evidence="8 9">
    <name type="scientific">Thermanaerovibrio acidaminovorans (strain ATCC 49978 / DSM 6589 / Su883)</name>
    <name type="common">Selenomonas acidaminovorans</name>
    <dbReference type="NCBI Taxonomy" id="525903"/>
    <lineage>
        <taxon>Bacteria</taxon>
        <taxon>Thermotogati</taxon>
        <taxon>Synergistota</taxon>
        <taxon>Synergistia</taxon>
        <taxon>Synergistales</taxon>
        <taxon>Synergistaceae</taxon>
        <taxon>Thermanaerovibrio</taxon>
    </lineage>
</organism>
<keyword evidence="4 6" id="KW-0368">Histidine biosynthesis</keyword>
<dbReference type="EMBL" id="CP001818">
    <property type="protein sequence ID" value="ACZ18465.1"/>
    <property type="molecule type" value="Genomic_DNA"/>
</dbReference>
<evidence type="ECO:0000256" key="7">
    <source>
        <dbReference type="RuleBase" id="RU000599"/>
    </source>
</evidence>
<dbReference type="InterPro" id="IPR000807">
    <property type="entry name" value="ImidazoleglycerolP_deHydtase"/>
</dbReference>
<dbReference type="PATRIC" id="fig|525903.6.peg.230"/>
<dbReference type="Pfam" id="PF00475">
    <property type="entry name" value="IGPD"/>
    <property type="match status" value="1"/>
</dbReference>
<comment type="subcellular location">
    <subcellularLocation>
        <location evidence="6 7">Cytoplasm</location>
    </subcellularLocation>
</comment>
<keyword evidence="6" id="KW-0963">Cytoplasm</keyword>
<comment type="catalytic activity">
    <reaction evidence="6 7">
        <text>D-erythro-1-(imidazol-4-yl)glycerol 3-phosphate = 3-(imidazol-4-yl)-2-oxopropyl phosphate + H2O</text>
        <dbReference type="Rhea" id="RHEA:11040"/>
        <dbReference type="ChEBI" id="CHEBI:15377"/>
        <dbReference type="ChEBI" id="CHEBI:57766"/>
        <dbReference type="ChEBI" id="CHEBI:58278"/>
        <dbReference type="EC" id="4.2.1.19"/>
    </reaction>
</comment>
<dbReference type="PROSITE" id="PS00955">
    <property type="entry name" value="IGP_DEHYDRATASE_2"/>
    <property type="match status" value="1"/>
</dbReference>